<name>A0A8H7ZNN3_9FUNG</name>
<sequence length="264" mass="28399">MPPPPPPPPPTPTPQPLSVAQFENSSVLEINRAFQLPPPLPLPPFPAYPAPAPHSASSVQFCPAANCGLPDHSPPPTSDPVGFCFPRFPAPFNRHQAVLWFVPPSRPSPPPAFPPAPPTPPPPPRGGGRHLPLFRPAPHKPTAGAFFLPTFFPVSARPLSRVPLFPHLLFSFYPARRYTLPPPILLLPFFLALFSVALLSLFLFLSFSLSLSVIFLALPFCLFSLSLSLSLSPAKRSVVRRVCGEGGKGAKGGPPHIPYQGRDG</sequence>
<gene>
    <name evidence="3" type="ORF">BJ554DRAFT_3757</name>
</gene>
<accession>A0A8H7ZNN3</accession>
<evidence type="ECO:0000256" key="2">
    <source>
        <dbReference type="SAM" id="Phobius"/>
    </source>
</evidence>
<feature type="transmembrane region" description="Helical" evidence="2">
    <location>
        <begin position="184"/>
        <end position="205"/>
    </location>
</feature>
<evidence type="ECO:0000313" key="4">
    <source>
        <dbReference type="Proteomes" id="UP000673691"/>
    </source>
</evidence>
<dbReference type="AlphaFoldDB" id="A0A8H7ZNN3"/>
<comment type="caution">
    <text evidence="3">The sequence shown here is derived from an EMBL/GenBank/DDBJ whole genome shotgun (WGS) entry which is preliminary data.</text>
</comment>
<protein>
    <submittedName>
        <fullName evidence="3">Uncharacterized protein</fullName>
    </submittedName>
</protein>
<keyword evidence="4" id="KW-1185">Reference proteome</keyword>
<dbReference type="EMBL" id="JAEFCI010011653">
    <property type="protein sequence ID" value="KAG5456490.1"/>
    <property type="molecule type" value="Genomic_DNA"/>
</dbReference>
<evidence type="ECO:0000256" key="1">
    <source>
        <dbReference type="SAM" id="MobiDB-lite"/>
    </source>
</evidence>
<keyword evidence="2" id="KW-1133">Transmembrane helix</keyword>
<proteinExistence type="predicted"/>
<feature type="region of interest" description="Disordered" evidence="1">
    <location>
        <begin position="109"/>
        <end position="129"/>
    </location>
</feature>
<dbReference type="PRINTS" id="PR01217">
    <property type="entry name" value="PRICHEXTENSN"/>
</dbReference>
<evidence type="ECO:0000313" key="3">
    <source>
        <dbReference type="EMBL" id="KAG5456490.1"/>
    </source>
</evidence>
<reference evidence="3 4" key="1">
    <citation type="journal article" name="Sci. Rep.">
        <title>Genome-scale phylogenetic analyses confirm Olpidium as the closest living zoosporic fungus to the non-flagellated, terrestrial fungi.</title>
        <authorList>
            <person name="Chang Y."/>
            <person name="Rochon D."/>
            <person name="Sekimoto S."/>
            <person name="Wang Y."/>
            <person name="Chovatia M."/>
            <person name="Sandor L."/>
            <person name="Salamov A."/>
            <person name="Grigoriev I.V."/>
            <person name="Stajich J.E."/>
            <person name="Spatafora J.W."/>
        </authorList>
    </citation>
    <scope>NUCLEOTIDE SEQUENCE [LARGE SCALE GENOMIC DNA]</scope>
    <source>
        <strain evidence="3">S191</strain>
    </source>
</reference>
<keyword evidence="2" id="KW-0812">Transmembrane</keyword>
<organism evidence="3 4">
    <name type="scientific">Olpidium bornovanus</name>
    <dbReference type="NCBI Taxonomy" id="278681"/>
    <lineage>
        <taxon>Eukaryota</taxon>
        <taxon>Fungi</taxon>
        <taxon>Fungi incertae sedis</taxon>
        <taxon>Olpidiomycota</taxon>
        <taxon>Olpidiomycotina</taxon>
        <taxon>Olpidiomycetes</taxon>
        <taxon>Olpidiales</taxon>
        <taxon>Olpidiaceae</taxon>
        <taxon>Olpidium</taxon>
    </lineage>
</organism>
<dbReference type="Proteomes" id="UP000673691">
    <property type="component" value="Unassembled WGS sequence"/>
</dbReference>
<feature type="compositionally biased region" description="Pro residues" evidence="1">
    <location>
        <begin position="109"/>
        <end position="125"/>
    </location>
</feature>
<keyword evidence="2" id="KW-0472">Membrane</keyword>
<feature type="transmembrane region" description="Helical" evidence="2">
    <location>
        <begin position="211"/>
        <end position="231"/>
    </location>
</feature>